<dbReference type="EMBL" id="CP022022">
    <property type="protein sequence ID" value="ASF42600.1"/>
    <property type="molecule type" value="Genomic_DNA"/>
</dbReference>
<evidence type="ECO:0000313" key="2">
    <source>
        <dbReference type="Proteomes" id="UP000197007"/>
    </source>
</evidence>
<keyword evidence="2" id="KW-1185">Reference proteome</keyword>
<sequence>MKKIFFIILLFCYAVEGISQNILSKVAKYDLKKIEQKAIESSKKKLGISKETTIGALAYFIVFFQYQTEKNKECSSTDLLEHFSLSRNKPFKCYIYDEENCILATTEKDRVLKNFNSVFYKEYLYIDFFTYLKPEYIFYNIDSPTINPMYFCYKDSEIFVIYLSDDNEKLISTPLSEIKDCSWLNSSEKFE</sequence>
<gene>
    <name evidence="1" type="ORF">CBG49_05690</name>
</gene>
<protein>
    <submittedName>
        <fullName evidence="1">Uncharacterized protein</fullName>
    </submittedName>
</protein>
<name>A0A1Z4BMY1_9FLAO</name>
<accession>A0A1Z4BMY1</accession>
<dbReference type="KEGG" id="capn:CBG49_05690"/>
<dbReference type="AlphaFoldDB" id="A0A1Z4BMY1"/>
<reference evidence="2" key="1">
    <citation type="submission" date="2017-06" db="EMBL/GenBank/DDBJ databases">
        <title>Complete genome sequence of Capnocytophaga sp. KCOM 1579 (=ChDC OS43) isolated from a human refractory periapical abscess lesion.</title>
        <authorList>
            <person name="Kook J.-K."/>
            <person name="Park S.-N."/>
            <person name="Lim Y.K."/>
            <person name="Roh H."/>
        </authorList>
    </citation>
    <scope>NUCLEOTIDE SEQUENCE [LARGE SCALE GENOMIC DNA]</scope>
    <source>
        <strain evidence="2">ChDC OS43</strain>
    </source>
</reference>
<evidence type="ECO:0000313" key="1">
    <source>
        <dbReference type="EMBL" id="ASF42600.1"/>
    </source>
</evidence>
<dbReference type="RefSeq" id="WP_088593730.1">
    <property type="nucleotide sequence ID" value="NZ_CP022022.1"/>
</dbReference>
<organism evidence="1 2">
    <name type="scientific">Capnocytophaga endodontalis</name>
    <dbReference type="NCBI Taxonomy" id="2708117"/>
    <lineage>
        <taxon>Bacteria</taxon>
        <taxon>Pseudomonadati</taxon>
        <taxon>Bacteroidota</taxon>
        <taxon>Flavobacteriia</taxon>
        <taxon>Flavobacteriales</taxon>
        <taxon>Flavobacteriaceae</taxon>
        <taxon>Capnocytophaga</taxon>
    </lineage>
</organism>
<proteinExistence type="predicted"/>
<dbReference type="Proteomes" id="UP000197007">
    <property type="component" value="Chromosome"/>
</dbReference>